<dbReference type="RefSeq" id="WP_012520404.1">
    <property type="nucleotide sequence ID" value="NC_011143.1"/>
</dbReference>
<dbReference type="eggNOG" id="COG0491">
    <property type="taxonomic scope" value="Bacteria"/>
</dbReference>
<dbReference type="Gene3D" id="3.60.15.10">
    <property type="entry name" value="Ribonuclease Z/Hydroxyacylglutathione hydrolase-like"/>
    <property type="match status" value="1"/>
</dbReference>
<organism evidence="1 2">
    <name type="scientific">Phenylobacterium zucineum (strain HLK1)</name>
    <dbReference type="NCBI Taxonomy" id="450851"/>
    <lineage>
        <taxon>Bacteria</taxon>
        <taxon>Pseudomonadati</taxon>
        <taxon>Pseudomonadota</taxon>
        <taxon>Alphaproteobacteria</taxon>
        <taxon>Caulobacterales</taxon>
        <taxon>Caulobacteraceae</taxon>
        <taxon>Phenylobacterium</taxon>
    </lineage>
</organism>
<dbReference type="KEGG" id="pzu:PHZ_p0161"/>
<name>B4RIC9_PHEZH</name>
<reference evidence="1 2" key="1">
    <citation type="journal article" date="2008" name="BMC Genomics">
        <title>Complete genome of Phenylobacterium zucineum - a novel facultative intracellular bacterium isolated from human erythroleukemia cell line K562.</title>
        <authorList>
            <person name="Luo Y."/>
            <person name="Xu X."/>
            <person name="Ding Z."/>
            <person name="Liu Z."/>
            <person name="Zhang B."/>
            <person name="Yan Z."/>
            <person name="Sun J."/>
            <person name="Hu S."/>
            <person name="Hu X."/>
        </authorList>
    </citation>
    <scope>NUCLEOTIDE SEQUENCE [LARGE SCALE GENOMIC DNA]</scope>
    <source>
        <strain evidence="2">HLK1</strain>
        <plasmid evidence="2">HLK1</plasmid>
        <plasmid evidence="2">Plasmid pHLK1</plasmid>
    </source>
</reference>
<protein>
    <recommendedName>
        <fullName evidence="3">LACTB2 winged helix domain-containing protein</fullName>
    </recommendedName>
</protein>
<dbReference type="InterPro" id="IPR036866">
    <property type="entry name" value="RibonucZ/Hydroxyglut_hydro"/>
</dbReference>
<dbReference type="SUPFAM" id="SSF56281">
    <property type="entry name" value="Metallo-hydrolase/oxidoreductase"/>
    <property type="match status" value="1"/>
</dbReference>
<keyword evidence="1" id="KW-0614">Plasmid</keyword>
<evidence type="ECO:0008006" key="3">
    <source>
        <dbReference type="Google" id="ProtNLM"/>
    </source>
</evidence>
<geneLocation type="plasmid" evidence="2">
    <name>pHLK1</name>
</geneLocation>
<gene>
    <name evidence="1" type="ordered locus">PHZ_p0161</name>
</gene>
<sequence>MTAYLRSLDLIRARGFDTLWPTHGRPIRDVAVFIDAYKAHRQERIDQILDPLKAGPGSLGELVPRLDADVDPACGPRPCARCWRR</sequence>
<dbReference type="AlphaFoldDB" id="B4RIC9"/>
<accession>B4RIC9</accession>
<dbReference type="HOGENOM" id="CLU_2509811_0_0_5"/>
<keyword evidence="2" id="KW-1185">Reference proteome</keyword>
<proteinExistence type="predicted"/>
<evidence type="ECO:0000313" key="1">
    <source>
        <dbReference type="EMBL" id="ACG80104.1"/>
    </source>
</evidence>
<dbReference type="Proteomes" id="UP000001868">
    <property type="component" value="Plasmid pHLK1"/>
</dbReference>
<evidence type="ECO:0000313" key="2">
    <source>
        <dbReference type="Proteomes" id="UP000001868"/>
    </source>
</evidence>
<dbReference type="EMBL" id="CP000748">
    <property type="protein sequence ID" value="ACG80104.1"/>
    <property type="molecule type" value="Genomic_DNA"/>
</dbReference>